<dbReference type="InterPro" id="IPR041706">
    <property type="entry name" value="YchF_N"/>
</dbReference>
<dbReference type="Proteomes" id="UP000290985">
    <property type="component" value="Chromosome"/>
</dbReference>
<evidence type="ECO:0000256" key="4">
    <source>
        <dbReference type="ARBA" id="ARBA00022840"/>
    </source>
</evidence>
<comment type="similarity">
    <text evidence="6">Belongs to the TRAFAC class OBG-HflX-like GTPase superfamily. OBG GTPase family. YchF/OLA1 subfamily.</text>
</comment>
<proteinExistence type="inferred from homology"/>
<dbReference type="CDD" id="cd01900">
    <property type="entry name" value="YchF"/>
    <property type="match status" value="1"/>
</dbReference>
<evidence type="ECO:0000256" key="5">
    <source>
        <dbReference type="ARBA" id="ARBA00022842"/>
    </source>
</evidence>
<dbReference type="InterPro" id="IPR013029">
    <property type="entry name" value="YchF_C"/>
</dbReference>
<dbReference type="PRINTS" id="PR00326">
    <property type="entry name" value="GTP1OBG"/>
</dbReference>
<dbReference type="Pfam" id="PF06071">
    <property type="entry name" value="YchF-GTPase_C"/>
    <property type="match status" value="1"/>
</dbReference>
<dbReference type="InterPro" id="IPR027417">
    <property type="entry name" value="P-loop_NTPase"/>
</dbReference>
<dbReference type="Gene3D" id="3.40.50.300">
    <property type="entry name" value="P-loop containing nucleotide triphosphate hydrolases"/>
    <property type="match status" value="1"/>
</dbReference>
<protein>
    <recommendedName>
        <fullName evidence="6">Ribosome-binding ATPase YchF</fullName>
    </recommendedName>
</protein>
<evidence type="ECO:0000259" key="8">
    <source>
        <dbReference type="PROSITE" id="PS51880"/>
    </source>
</evidence>
<dbReference type="GO" id="GO:0043023">
    <property type="term" value="F:ribosomal large subunit binding"/>
    <property type="evidence" value="ECO:0007669"/>
    <property type="project" value="UniProtKB-UniRule"/>
</dbReference>
<gene>
    <name evidence="9" type="primary">engD</name>
    <name evidence="6" type="synonym">ychF</name>
    <name evidence="9" type="ORF">NCTC10181_00725</name>
</gene>
<dbReference type="OrthoDB" id="9807318at2"/>
<reference evidence="9 10" key="1">
    <citation type="submission" date="2019-01" db="EMBL/GenBank/DDBJ databases">
        <authorList>
            <consortium name="Pathogen Informatics"/>
        </authorList>
    </citation>
    <scope>NUCLEOTIDE SEQUENCE [LARGE SCALE GENOMIC DNA]</scope>
    <source>
        <strain evidence="9 10">NCTC10181</strain>
    </source>
</reference>
<comment type="cofactor">
    <cofactor evidence="1">
        <name>Mg(2+)</name>
        <dbReference type="ChEBI" id="CHEBI:18420"/>
    </cofactor>
</comment>
<dbReference type="PROSITE" id="PS51880">
    <property type="entry name" value="TGS"/>
    <property type="match status" value="1"/>
</dbReference>
<evidence type="ECO:0000256" key="1">
    <source>
        <dbReference type="ARBA" id="ARBA00001946"/>
    </source>
</evidence>
<evidence type="ECO:0000256" key="6">
    <source>
        <dbReference type="HAMAP-Rule" id="MF_00944"/>
    </source>
</evidence>
<keyword evidence="10" id="KW-1185">Reference proteome</keyword>
<dbReference type="PIRSF" id="PIRSF006641">
    <property type="entry name" value="CHP00092"/>
    <property type="match status" value="1"/>
</dbReference>
<comment type="function">
    <text evidence="6">ATPase that binds to both the 70S ribosome and the 50S ribosomal subunit in a nucleotide-independent manner.</text>
</comment>
<dbReference type="CDD" id="cd04867">
    <property type="entry name" value="TGS_YchF_OLA1"/>
    <property type="match status" value="1"/>
</dbReference>
<dbReference type="NCBIfam" id="TIGR00092">
    <property type="entry name" value="redox-regulated ATPase YchF"/>
    <property type="match status" value="1"/>
</dbReference>
<keyword evidence="4 6" id="KW-0067">ATP-binding</keyword>
<dbReference type="HAMAP" id="MF_00944">
    <property type="entry name" value="YchF_OLA1_ATPase"/>
    <property type="match status" value="1"/>
</dbReference>
<dbReference type="FunFam" id="3.10.20.30:FF:000001">
    <property type="entry name" value="Ribosome-binding ATPase YchF"/>
    <property type="match status" value="1"/>
</dbReference>
<sequence length="366" mass="40950">MALKAGIVGLPNVGKSTLFSAITKKQVESSNYAFTTIEPNISTVALKDERLDKIAQIVNPNKIIHATFDFVDIAGLVKGASKGEGLGNKFLANIREVDAIIHVIRCFENKDIVHVADFVDPVRDKEIINYELILADLETVTNVLNRVAKKAKSGDKQGIIEQNAALKIKQALESEIPARDVSLTEEELHYIKGYHLLTLKPVIYVANLSNDQIINYQDDLLFQKLKKSLQPEDKLIPISVQLESELISLEDDEEKLELLQMYGIEKSGLDILTREAFDLLNLETYFTAGVVEVRAWVYHKGWAAPKCAGVIHSDFEKKFIKADVISYQDFIDNNGEQGARNAGKLRSEGKNYIMQDGDVCHFKFGK</sequence>
<dbReference type="InterPro" id="IPR012676">
    <property type="entry name" value="TGS-like"/>
</dbReference>
<dbReference type="InterPro" id="IPR006073">
    <property type="entry name" value="GTP-bd"/>
</dbReference>
<dbReference type="PANTHER" id="PTHR23305:SF18">
    <property type="entry name" value="OBG-TYPE G DOMAIN-CONTAINING PROTEIN"/>
    <property type="match status" value="1"/>
</dbReference>
<evidence type="ECO:0000313" key="9">
    <source>
        <dbReference type="EMBL" id="VEU74858.1"/>
    </source>
</evidence>
<keyword evidence="2" id="KW-0479">Metal-binding</keyword>
<dbReference type="InterPro" id="IPR004095">
    <property type="entry name" value="TGS"/>
</dbReference>
<evidence type="ECO:0000256" key="3">
    <source>
        <dbReference type="ARBA" id="ARBA00022741"/>
    </source>
</evidence>
<dbReference type="RefSeq" id="WP_129725649.1">
    <property type="nucleotide sequence ID" value="NZ_LR215036.1"/>
</dbReference>
<dbReference type="SUPFAM" id="SSF81271">
    <property type="entry name" value="TGS-like"/>
    <property type="match status" value="1"/>
</dbReference>
<dbReference type="InterPro" id="IPR023192">
    <property type="entry name" value="TGS-like_dom_sf"/>
</dbReference>
<feature type="binding site" evidence="6">
    <location>
        <begin position="12"/>
        <end position="17"/>
    </location>
    <ligand>
        <name>ATP</name>
        <dbReference type="ChEBI" id="CHEBI:30616"/>
    </ligand>
</feature>
<evidence type="ECO:0000256" key="2">
    <source>
        <dbReference type="ARBA" id="ARBA00022723"/>
    </source>
</evidence>
<dbReference type="GO" id="GO:0046872">
    <property type="term" value="F:metal ion binding"/>
    <property type="evidence" value="ECO:0007669"/>
    <property type="project" value="UniProtKB-KW"/>
</dbReference>
<dbReference type="GO" id="GO:0005737">
    <property type="term" value="C:cytoplasm"/>
    <property type="evidence" value="ECO:0007669"/>
    <property type="project" value="TreeGrafter"/>
</dbReference>
<feature type="domain" description="OBG-type G" evidence="7">
    <location>
        <begin position="3"/>
        <end position="258"/>
    </location>
</feature>
<organism evidence="9 10">
    <name type="scientific">Mycoplasmopsis citelli</name>
    <dbReference type="NCBI Taxonomy" id="171281"/>
    <lineage>
        <taxon>Bacteria</taxon>
        <taxon>Bacillati</taxon>
        <taxon>Mycoplasmatota</taxon>
        <taxon>Mycoplasmoidales</taxon>
        <taxon>Metamycoplasmataceae</taxon>
        <taxon>Mycoplasmopsis</taxon>
    </lineage>
</organism>
<dbReference type="Gene3D" id="3.10.20.30">
    <property type="match status" value="1"/>
</dbReference>
<dbReference type="AlphaFoldDB" id="A0A449B2N4"/>
<dbReference type="PANTHER" id="PTHR23305">
    <property type="entry name" value="OBG GTPASE FAMILY"/>
    <property type="match status" value="1"/>
</dbReference>
<evidence type="ECO:0000259" key="7">
    <source>
        <dbReference type="PROSITE" id="PS51710"/>
    </source>
</evidence>
<dbReference type="Pfam" id="PF01926">
    <property type="entry name" value="MMR_HSR1"/>
    <property type="match status" value="1"/>
</dbReference>
<accession>A0A449B2N4</accession>
<dbReference type="GO" id="GO:0005525">
    <property type="term" value="F:GTP binding"/>
    <property type="evidence" value="ECO:0007669"/>
    <property type="project" value="InterPro"/>
</dbReference>
<dbReference type="PROSITE" id="PS51710">
    <property type="entry name" value="G_OBG"/>
    <property type="match status" value="1"/>
</dbReference>
<name>A0A449B2N4_9BACT</name>
<dbReference type="GO" id="GO:0016887">
    <property type="term" value="F:ATP hydrolysis activity"/>
    <property type="evidence" value="ECO:0007669"/>
    <property type="project" value="UniProtKB-UniRule"/>
</dbReference>
<dbReference type="Gene3D" id="1.10.150.300">
    <property type="entry name" value="TGS-like domain"/>
    <property type="match status" value="1"/>
</dbReference>
<dbReference type="SUPFAM" id="SSF52540">
    <property type="entry name" value="P-loop containing nucleoside triphosphate hydrolases"/>
    <property type="match status" value="1"/>
</dbReference>
<dbReference type="FunFam" id="1.10.150.300:FF:000004">
    <property type="entry name" value="Ribosome-binding ATPase YchF"/>
    <property type="match status" value="1"/>
</dbReference>
<keyword evidence="5" id="KW-0460">Magnesium</keyword>
<dbReference type="EMBL" id="LR215036">
    <property type="protein sequence ID" value="VEU74858.1"/>
    <property type="molecule type" value="Genomic_DNA"/>
</dbReference>
<dbReference type="KEGG" id="mcit:NCTC10181_00725"/>
<feature type="domain" description="TGS" evidence="8">
    <location>
        <begin position="281"/>
        <end position="364"/>
    </location>
</feature>
<dbReference type="InterPro" id="IPR031167">
    <property type="entry name" value="G_OBG"/>
</dbReference>
<keyword evidence="3 6" id="KW-0547">Nucleotide-binding</keyword>
<dbReference type="InterPro" id="IPR012675">
    <property type="entry name" value="Beta-grasp_dom_sf"/>
</dbReference>
<dbReference type="InterPro" id="IPR004396">
    <property type="entry name" value="ATPase_YchF/OLA1"/>
</dbReference>
<evidence type="ECO:0000313" key="10">
    <source>
        <dbReference type="Proteomes" id="UP000290985"/>
    </source>
</evidence>
<dbReference type="GO" id="GO:0005524">
    <property type="term" value="F:ATP binding"/>
    <property type="evidence" value="ECO:0007669"/>
    <property type="project" value="UniProtKB-UniRule"/>
</dbReference>